<reference evidence="2" key="2">
    <citation type="journal article" date="2007" name="Science">
        <title>Draft genome sequence of the sexually transmitted pathogen Trichomonas vaginalis.</title>
        <authorList>
            <person name="Carlton J.M."/>
            <person name="Hirt R.P."/>
            <person name="Silva J.C."/>
            <person name="Delcher A.L."/>
            <person name="Schatz M."/>
            <person name="Zhao Q."/>
            <person name="Wortman J.R."/>
            <person name="Bidwell S.L."/>
            <person name="Alsmark U.C.M."/>
            <person name="Besteiro S."/>
            <person name="Sicheritz-Ponten T."/>
            <person name="Noel C.J."/>
            <person name="Dacks J.B."/>
            <person name="Foster P.G."/>
            <person name="Simillion C."/>
            <person name="Van de Peer Y."/>
            <person name="Miranda-Saavedra D."/>
            <person name="Barton G.J."/>
            <person name="Westrop G.D."/>
            <person name="Mueller S."/>
            <person name="Dessi D."/>
            <person name="Fiori P.L."/>
            <person name="Ren Q."/>
            <person name="Paulsen I."/>
            <person name="Zhang H."/>
            <person name="Bastida-Corcuera F.D."/>
            <person name="Simoes-Barbosa A."/>
            <person name="Brown M.T."/>
            <person name="Hayes R.D."/>
            <person name="Mukherjee M."/>
            <person name="Okumura C.Y."/>
            <person name="Schneider R."/>
            <person name="Smith A.J."/>
            <person name="Vanacova S."/>
            <person name="Villalvazo M."/>
            <person name="Haas B.J."/>
            <person name="Pertea M."/>
            <person name="Feldblyum T.V."/>
            <person name="Utterback T.R."/>
            <person name="Shu C.L."/>
            <person name="Osoegawa K."/>
            <person name="de Jong P.J."/>
            <person name="Hrdy I."/>
            <person name="Horvathova L."/>
            <person name="Zubacova Z."/>
            <person name="Dolezal P."/>
            <person name="Malik S.B."/>
            <person name="Logsdon J.M. Jr."/>
            <person name="Henze K."/>
            <person name="Gupta A."/>
            <person name="Wang C.C."/>
            <person name="Dunne R.L."/>
            <person name="Upcroft J.A."/>
            <person name="Upcroft P."/>
            <person name="White O."/>
            <person name="Salzberg S.L."/>
            <person name="Tang P."/>
            <person name="Chiu C.-H."/>
            <person name="Lee Y.-S."/>
            <person name="Embley T.M."/>
            <person name="Coombs G.H."/>
            <person name="Mottram J.C."/>
            <person name="Tachezy J."/>
            <person name="Fraser-Liggett C.M."/>
            <person name="Johnson P.J."/>
        </authorList>
    </citation>
    <scope>NUCLEOTIDE SEQUENCE [LARGE SCALE GENOMIC DNA]</scope>
    <source>
        <strain evidence="2">G3</strain>
    </source>
</reference>
<protein>
    <submittedName>
        <fullName evidence="2">Uncharacterized protein</fullName>
    </submittedName>
</protein>
<dbReference type="RefSeq" id="XP_001317243.1">
    <property type="nucleotide sequence ID" value="XM_001317208.1"/>
</dbReference>
<dbReference type="SMR" id="A2EQQ5"/>
<name>A2EQQ5_TRIV3</name>
<dbReference type="InParanoid" id="A2EQQ5"/>
<evidence type="ECO:0000313" key="3">
    <source>
        <dbReference type="Proteomes" id="UP000001542"/>
    </source>
</evidence>
<feature type="coiled-coil region" evidence="1">
    <location>
        <begin position="172"/>
        <end position="219"/>
    </location>
</feature>
<evidence type="ECO:0000313" key="2">
    <source>
        <dbReference type="EMBL" id="EAY05020.1"/>
    </source>
</evidence>
<dbReference type="Gene3D" id="1.25.40.20">
    <property type="entry name" value="Ankyrin repeat-containing domain"/>
    <property type="match status" value="1"/>
</dbReference>
<keyword evidence="1" id="KW-0175">Coiled coil</keyword>
<evidence type="ECO:0000256" key="1">
    <source>
        <dbReference type="SAM" id="Coils"/>
    </source>
</evidence>
<dbReference type="VEuPathDB" id="TrichDB:TVAG_416630"/>
<dbReference type="VEuPathDB" id="TrichDB:TVAGG3_0894170"/>
<dbReference type="KEGG" id="tva:4762885"/>
<proteinExistence type="predicted"/>
<dbReference type="InterPro" id="IPR036770">
    <property type="entry name" value="Ankyrin_rpt-contain_sf"/>
</dbReference>
<dbReference type="SUPFAM" id="SSF48403">
    <property type="entry name" value="Ankyrin repeat"/>
    <property type="match status" value="1"/>
</dbReference>
<keyword evidence="3" id="KW-1185">Reference proteome</keyword>
<organism evidence="2 3">
    <name type="scientific">Trichomonas vaginalis (strain ATCC PRA-98 / G3)</name>
    <dbReference type="NCBI Taxonomy" id="412133"/>
    <lineage>
        <taxon>Eukaryota</taxon>
        <taxon>Metamonada</taxon>
        <taxon>Parabasalia</taxon>
        <taxon>Trichomonadida</taxon>
        <taxon>Trichomonadidae</taxon>
        <taxon>Trichomonas</taxon>
    </lineage>
</organism>
<accession>A2EQQ5</accession>
<sequence>MTSSFPYASQVYFDLVKLGELDKIKEIKDMDFIVTAVLPKYKLNLYQYATLLGKLDIIKYFDSINKDVFYSLDEQGNNPLHLSIISQSENSREVFDYFASRQDIIKSSNFANQTVLDLCIQYNKIKMMFDIIQNYDDARELVSNLNNQKLKVSNLVEFTLDLLQSRTDDSEVKKLHEENQKLQAQIENLNNGNQIIEELRDLKEIIAEKDSEISLLKNLLYHSFNVEKPFEKVNVNVPEDKIKQIEQSAVKFSAPLWNMLSKFLRYFCDENTCNKILEKQNFAKYSVNLFELSLTLGYFSARLFFYVDKNLK</sequence>
<dbReference type="Proteomes" id="UP000001542">
    <property type="component" value="Unassembled WGS sequence"/>
</dbReference>
<gene>
    <name evidence="2" type="ORF">TVAG_416630</name>
</gene>
<reference evidence="2" key="1">
    <citation type="submission" date="2006-10" db="EMBL/GenBank/DDBJ databases">
        <authorList>
            <person name="Amadeo P."/>
            <person name="Zhao Q."/>
            <person name="Wortman J."/>
            <person name="Fraser-Liggett C."/>
            <person name="Carlton J."/>
        </authorList>
    </citation>
    <scope>NUCLEOTIDE SEQUENCE</scope>
    <source>
        <strain evidence="2">G3</strain>
    </source>
</reference>
<dbReference type="AlphaFoldDB" id="A2EQQ5"/>
<dbReference type="EMBL" id="DS113459">
    <property type="protein sequence ID" value="EAY05020.1"/>
    <property type="molecule type" value="Genomic_DNA"/>
</dbReference>